<dbReference type="Proteomes" id="UP001470230">
    <property type="component" value="Unassembled WGS sequence"/>
</dbReference>
<dbReference type="EMBL" id="JAPFFF010000067">
    <property type="protein sequence ID" value="KAK8836196.1"/>
    <property type="molecule type" value="Genomic_DNA"/>
</dbReference>
<evidence type="ECO:0000313" key="2">
    <source>
        <dbReference type="Proteomes" id="UP001470230"/>
    </source>
</evidence>
<dbReference type="InterPro" id="IPR026906">
    <property type="entry name" value="LRR_5"/>
</dbReference>
<reference evidence="1 2" key="1">
    <citation type="submission" date="2024-04" db="EMBL/GenBank/DDBJ databases">
        <title>Tritrichomonas musculus Genome.</title>
        <authorList>
            <person name="Alves-Ferreira E."/>
            <person name="Grigg M."/>
            <person name="Lorenzi H."/>
            <person name="Galac M."/>
        </authorList>
    </citation>
    <scope>NUCLEOTIDE SEQUENCE [LARGE SCALE GENOMIC DNA]</scope>
    <source>
        <strain evidence="1 2">EAF2021</strain>
    </source>
</reference>
<dbReference type="InterPro" id="IPR032675">
    <property type="entry name" value="LRR_dom_sf"/>
</dbReference>
<dbReference type="PANTHER" id="PTHR45661">
    <property type="entry name" value="SURFACE ANTIGEN"/>
    <property type="match status" value="1"/>
</dbReference>
<dbReference type="SUPFAM" id="SSF52058">
    <property type="entry name" value="L domain-like"/>
    <property type="match status" value="3"/>
</dbReference>
<protein>
    <submittedName>
        <fullName evidence="1">Uncharacterized protein</fullName>
    </submittedName>
</protein>
<sequence length="819" mass="94953">MDKKSFFIPARFDSLSDVAQDIYLILTSIGKYHVKSKVNEEIFKSFINHWINNETPNIQVSNLFQYFQLSQEFDRMKDLMQMFRVITRKRFLTSKMQENETFKQKKESKGNYLHEITISYHQIIHHLFTNTGIDSYSKFLENKEELLQSCNKRDVRFVNALTQKQIEIKNFLYSINEKEGTAGLLKHQFLFQIINLPSTIIFDSKVFSITSVYKDCFSHQKLIKTINFSEDSKLKIIDKKSFFDSSIEFISIPATVTEIGDYAFAYCSKLKKIEFSEKSELKTIGMYSFYGSSIEVISIPKQVFYIGDYSFYNCSHLKKIEFSENSELQKICQKTFYNSSLENILIPSRVKRVCSNAFSNCKKLKKVEFSENSELEMIEDLSFNNSSIESLYITSIKNIEFEQGWCARTAELNDIIINPKNEFFAIHENTCLLKKSDILNENYDVLMFAKRKIESVTIPSFVTQISSYSFDQCKLLKKVEFSEPSELKIIQKFAFAQTSLENIVIPSNVTLIDYYSFFDCKKLSKIEFSNPSKLKSIGSFAFQGLQIESILIPPQVEIINDFAFSECRKLNKIEFIERSESNSILIRNFAFFDSEIQCLSLPLGNIELEDAWCRGTPKLTNIILNSKSKDYLFFENKYLLKKSNKMNELFDFLLFSRRDIKYAIIPPFITNISAYAFEQCKNMINVEFPVNHSKISSIGEYAFAYTSIKKIIIPSTIVSIGKSAFRCCRQLKSIIFDKNSNLNSIEEYGFSETSLVSFSVPPHLKKIDSSIFFRCLNLKIIEIPENTELESLNPKAFSASSSDILMIPEKIKEKMHLGI</sequence>
<dbReference type="InterPro" id="IPR053139">
    <property type="entry name" value="Surface_bspA-like"/>
</dbReference>
<keyword evidence="2" id="KW-1185">Reference proteome</keyword>
<dbReference type="PANTHER" id="PTHR45661:SF3">
    <property type="entry name" value="IG-LIKE DOMAIN-CONTAINING PROTEIN"/>
    <property type="match status" value="1"/>
</dbReference>
<gene>
    <name evidence="1" type="ORF">M9Y10_039828</name>
</gene>
<dbReference type="Gene3D" id="3.80.10.10">
    <property type="entry name" value="Ribonuclease Inhibitor"/>
    <property type="match status" value="4"/>
</dbReference>
<proteinExistence type="predicted"/>
<organism evidence="1 2">
    <name type="scientific">Tritrichomonas musculus</name>
    <dbReference type="NCBI Taxonomy" id="1915356"/>
    <lineage>
        <taxon>Eukaryota</taxon>
        <taxon>Metamonada</taxon>
        <taxon>Parabasalia</taxon>
        <taxon>Tritrichomonadida</taxon>
        <taxon>Tritrichomonadidae</taxon>
        <taxon>Tritrichomonas</taxon>
    </lineage>
</organism>
<accession>A0ABR2GR98</accession>
<dbReference type="Pfam" id="PF13306">
    <property type="entry name" value="LRR_5"/>
    <property type="match status" value="4"/>
</dbReference>
<evidence type="ECO:0000313" key="1">
    <source>
        <dbReference type="EMBL" id="KAK8836196.1"/>
    </source>
</evidence>
<comment type="caution">
    <text evidence="1">The sequence shown here is derived from an EMBL/GenBank/DDBJ whole genome shotgun (WGS) entry which is preliminary data.</text>
</comment>
<name>A0ABR2GR98_9EUKA</name>